<evidence type="ECO:0000256" key="10">
    <source>
        <dbReference type="ARBA" id="ARBA00023136"/>
    </source>
</evidence>
<evidence type="ECO:0000256" key="8">
    <source>
        <dbReference type="ARBA" id="ARBA00022970"/>
    </source>
</evidence>
<evidence type="ECO:0000256" key="5">
    <source>
        <dbReference type="ARBA" id="ARBA00022475"/>
    </source>
</evidence>
<gene>
    <name evidence="15" type="ORF">PIB30_028908</name>
</gene>
<dbReference type="PANTHER" id="PTHR48017">
    <property type="entry name" value="OS05G0424000 PROTEIN-RELATED"/>
    <property type="match status" value="1"/>
</dbReference>
<comment type="function">
    <text evidence="12">Carrier protein involved in proton-driven auxin influx. Mediates the formation of auxin gradient from developing leaves (site of auxin biosynthesis) to tips by contributing to the loading of auxin in vascular tissues and facilitating acropetal (base to tip) auxin transport within inner tissues of the root apex, and basipetal (tip to base) auxin transport within outer tissues of the root apex. May be involved in lateral roots and nodules formation.</text>
</comment>
<evidence type="ECO:0000259" key="14">
    <source>
        <dbReference type="Pfam" id="PF01490"/>
    </source>
</evidence>
<evidence type="ECO:0000256" key="7">
    <source>
        <dbReference type="ARBA" id="ARBA00022847"/>
    </source>
</evidence>
<reference evidence="15 16" key="1">
    <citation type="journal article" date="2023" name="Plants (Basel)">
        <title>Bridging the Gap: Combining Genomics and Transcriptomics Approaches to Understand Stylosanthes scabra, an Orphan Legume from the Brazilian Caatinga.</title>
        <authorList>
            <person name="Ferreira-Neto J.R.C."/>
            <person name="da Silva M.D."/>
            <person name="Binneck E."/>
            <person name="de Melo N.F."/>
            <person name="da Silva R.H."/>
            <person name="de Melo A.L.T.M."/>
            <person name="Pandolfi V."/>
            <person name="Bustamante F.O."/>
            <person name="Brasileiro-Vidal A.C."/>
            <person name="Benko-Iseppon A.M."/>
        </authorList>
    </citation>
    <scope>NUCLEOTIDE SEQUENCE [LARGE SCALE GENOMIC DNA]</scope>
    <source>
        <tissue evidence="15">Leaves</tissue>
    </source>
</reference>
<evidence type="ECO:0000256" key="11">
    <source>
        <dbReference type="ARBA" id="ARBA00023294"/>
    </source>
</evidence>
<evidence type="ECO:0000256" key="9">
    <source>
        <dbReference type="ARBA" id="ARBA00022989"/>
    </source>
</evidence>
<comment type="similarity">
    <text evidence="3">Belongs to the amino acid/polyamine transporter 2 family. Amino acid/auxin permease (AAAP) (TC 2.A.18.1) subfamily.</text>
</comment>
<sequence length="202" mass="22070">MIEEAIDDESPLIQSFSSTDILGGPSKRTGSVWSAVTHIITGVIGAGVLSLAWAVAQLGWIAGPSFLMLFASITVVSSYLLSDCYRFPDPQHGNIRNPSYMLAVKIYLGERKEKICGVLVHASLFGTNISYVITAATSIKNRELKPLYDGVMVSEFNYHRHQMPRLAPTIAFRSTSPLIPAIGRLMRMPEEVGIKVGFSPGR</sequence>
<organism evidence="15 16">
    <name type="scientific">Stylosanthes scabra</name>
    <dbReference type="NCBI Taxonomy" id="79078"/>
    <lineage>
        <taxon>Eukaryota</taxon>
        <taxon>Viridiplantae</taxon>
        <taxon>Streptophyta</taxon>
        <taxon>Embryophyta</taxon>
        <taxon>Tracheophyta</taxon>
        <taxon>Spermatophyta</taxon>
        <taxon>Magnoliopsida</taxon>
        <taxon>eudicotyledons</taxon>
        <taxon>Gunneridae</taxon>
        <taxon>Pentapetalae</taxon>
        <taxon>rosids</taxon>
        <taxon>fabids</taxon>
        <taxon>Fabales</taxon>
        <taxon>Fabaceae</taxon>
        <taxon>Papilionoideae</taxon>
        <taxon>50 kb inversion clade</taxon>
        <taxon>dalbergioids sensu lato</taxon>
        <taxon>Dalbergieae</taxon>
        <taxon>Pterocarpus clade</taxon>
        <taxon>Stylosanthes</taxon>
    </lineage>
</organism>
<evidence type="ECO:0000313" key="16">
    <source>
        <dbReference type="Proteomes" id="UP001341840"/>
    </source>
</evidence>
<proteinExistence type="inferred from homology"/>
<evidence type="ECO:0000256" key="3">
    <source>
        <dbReference type="ARBA" id="ARBA00005590"/>
    </source>
</evidence>
<keyword evidence="5" id="KW-1003">Cell membrane</keyword>
<keyword evidence="7" id="KW-0769">Symport</keyword>
<feature type="transmembrane region" description="Helical" evidence="13">
    <location>
        <begin position="32"/>
        <end position="55"/>
    </location>
</feature>
<evidence type="ECO:0000256" key="1">
    <source>
        <dbReference type="ARBA" id="ARBA00004127"/>
    </source>
</evidence>
<keyword evidence="6 13" id="KW-0812">Transmembrane</keyword>
<keyword evidence="10 13" id="KW-0472">Membrane</keyword>
<comment type="subcellular location">
    <subcellularLocation>
        <location evidence="2">Cell membrane</location>
    </subcellularLocation>
    <subcellularLocation>
        <location evidence="1">Endomembrane system</location>
        <topology evidence="1">Multi-pass membrane protein</topology>
    </subcellularLocation>
</comment>
<dbReference type="EMBL" id="JASCZI010271976">
    <property type="protein sequence ID" value="MED6218705.1"/>
    <property type="molecule type" value="Genomic_DNA"/>
</dbReference>
<keyword evidence="4" id="KW-0813">Transport</keyword>
<evidence type="ECO:0000313" key="15">
    <source>
        <dbReference type="EMBL" id="MED6218705.1"/>
    </source>
</evidence>
<name>A0ABU6ZB00_9FABA</name>
<keyword evidence="9 13" id="KW-1133">Transmembrane helix</keyword>
<evidence type="ECO:0000256" key="6">
    <source>
        <dbReference type="ARBA" id="ARBA00022692"/>
    </source>
</evidence>
<evidence type="ECO:0000256" key="13">
    <source>
        <dbReference type="SAM" id="Phobius"/>
    </source>
</evidence>
<keyword evidence="8" id="KW-0029">Amino-acid transport</keyword>
<dbReference type="Pfam" id="PF01490">
    <property type="entry name" value="Aa_trans"/>
    <property type="match status" value="1"/>
</dbReference>
<dbReference type="Proteomes" id="UP001341840">
    <property type="component" value="Unassembled WGS sequence"/>
</dbReference>
<comment type="caution">
    <text evidence="15">The sequence shown here is derived from an EMBL/GenBank/DDBJ whole genome shotgun (WGS) entry which is preliminary data.</text>
</comment>
<protein>
    <recommendedName>
        <fullName evidence="14">Amino acid transporter transmembrane domain-containing protein</fullName>
    </recommendedName>
</protein>
<keyword evidence="16" id="KW-1185">Reference proteome</keyword>
<dbReference type="InterPro" id="IPR013057">
    <property type="entry name" value="AA_transpt_TM"/>
</dbReference>
<evidence type="ECO:0000256" key="12">
    <source>
        <dbReference type="ARBA" id="ARBA00045588"/>
    </source>
</evidence>
<keyword evidence="11" id="KW-0927">Auxin signaling pathway</keyword>
<accession>A0ABU6ZB00</accession>
<evidence type="ECO:0000256" key="2">
    <source>
        <dbReference type="ARBA" id="ARBA00004236"/>
    </source>
</evidence>
<feature type="transmembrane region" description="Helical" evidence="13">
    <location>
        <begin position="61"/>
        <end position="81"/>
    </location>
</feature>
<feature type="domain" description="Amino acid transporter transmembrane" evidence="14">
    <location>
        <begin position="28"/>
        <end position="141"/>
    </location>
</feature>
<evidence type="ECO:0000256" key="4">
    <source>
        <dbReference type="ARBA" id="ARBA00022448"/>
    </source>
</evidence>